<name>A0A9Q1EJR4_SYNKA</name>
<dbReference type="Proteomes" id="UP001152622">
    <property type="component" value="Chromosome 16"/>
</dbReference>
<proteinExistence type="predicted"/>
<comment type="caution">
    <text evidence="1">The sequence shown here is derived from an EMBL/GenBank/DDBJ whole genome shotgun (WGS) entry which is preliminary data.</text>
</comment>
<dbReference type="EMBL" id="JAINUF010000016">
    <property type="protein sequence ID" value="KAJ8340071.1"/>
    <property type="molecule type" value="Genomic_DNA"/>
</dbReference>
<dbReference type="AlphaFoldDB" id="A0A9Q1EJR4"/>
<evidence type="ECO:0000313" key="2">
    <source>
        <dbReference type="Proteomes" id="UP001152622"/>
    </source>
</evidence>
<sequence>MRISKDRRRFEQQCKWRGHFRQPEGEEPEIKCIEGSQTGWHPECCFFIPETAVVSVTTRAANEKRGWRTSCSQGCEQKCQSDAARAHTQALSTSTTFHSAWLLTAFTRSCARRTTARSSAENTLLLQCCSLLRIGLAGFGFDSRSHGAPPLLEEPPGKGRQ</sequence>
<protein>
    <submittedName>
        <fullName evidence="1">Uncharacterized protein</fullName>
    </submittedName>
</protein>
<organism evidence="1 2">
    <name type="scientific">Synaphobranchus kaupii</name>
    <name type="common">Kaup's arrowtooth eel</name>
    <dbReference type="NCBI Taxonomy" id="118154"/>
    <lineage>
        <taxon>Eukaryota</taxon>
        <taxon>Metazoa</taxon>
        <taxon>Chordata</taxon>
        <taxon>Craniata</taxon>
        <taxon>Vertebrata</taxon>
        <taxon>Euteleostomi</taxon>
        <taxon>Actinopterygii</taxon>
        <taxon>Neopterygii</taxon>
        <taxon>Teleostei</taxon>
        <taxon>Anguilliformes</taxon>
        <taxon>Synaphobranchidae</taxon>
        <taxon>Synaphobranchus</taxon>
    </lineage>
</organism>
<keyword evidence="2" id="KW-1185">Reference proteome</keyword>
<gene>
    <name evidence="1" type="ORF">SKAU_G00347040</name>
</gene>
<evidence type="ECO:0000313" key="1">
    <source>
        <dbReference type="EMBL" id="KAJ8340071.1"/>
    </source>
</evidence>
<accession>A0A9Q1EJR4</accession>
<reference evidence="1" key="1">
    <citation type="journal article" date="2023" name="Science">
        <title>Genome structures resolve the early diversification of teleost fishes.</title>
        <authorList>
            <person name="Parey E."/>
            <person name="Louis A."/>
            <person name="Montfort J."/>
            <person name="Bouchez O."/>
            <person name="Roques C."/>
            <person name="Iampietro C."/>
            <person name="Lluch J."/>
            <person name="Castinel A."/>
            <person name="Donnadieu C."/>
            <person name="Desvignes T."/>
            <person name="Floi Bucao C."/>
            <person name="Jouanno E."/>
            <person name="Wen M."/>
            <person name="Mejri S."/>
            <person name="Dirks R."/>
            <person name="Jansen H."/>
            <person name="Henkel C."/>
            <person name="Chen W.J."/>
            <person name="Zahm M."/>
            <person name="Cabau C."/>
            <person name="Klopp C."/>
            <person name="Thompson A.W."/>
            <person name="Robinson-Rechavi M."/>
            <person name="Braasch I."/>
            <person name="Lecointre G."/>
            <person name="Bobe J."/>
            <person name="Postlethwait J.H."/>
            <person name="Berthelot C."/>
            <person name="Roest Crollius H."/>
            <person name="Guiguen Y."/>
        </authorList>
    </citation>
    <scope>NUCLEOTIDE SEQUENCE</scope>
    <source>
        <strain evidence="1">WJC10195</strain>
    </source>
</reference>